<evidence type="ECO:0000313" key="3">
    <source>
        <dbReference type="Proteomes" id="UP000583929"/>
    </source>
</evidence>
<sequence>MLKRGGYGYQHHQNSYAMQQESQHQSSYAMHQQQQQQQLGWNSNSEYQGHVLGSGHMPPEACFIDSQPQLHKNQVRVEGGSYGAKRHDGWHSQNMHQTGRVHHGSVGAGFGKRMSKEFDTHSYNNSSHFSNAAMFDRENSMKKAEFEAFEEVRVPSGGAVRMKEREYERSSWGARNDGGGNYQHSFDNGGAHWGGHQRFEWTAKGV</sequence>
<accession>A0A7J6IE19</accession>
<dbReference type="Proteomes" id="UP000583929">
    <property type="component" value="Unassembled WGS sequence"/>
</dbReference>
<evidence type="ECO:0000256" key="1">
    <source>
        <dbReference type="SAM" id="MobiDB-lite"/>
    </source>
</evidence>
<gene>
    <name evidence="2" type="ORF">G4B88_006336</name>
</gene>
<dbReference type="AlphaFoldDB" id="A0A7J6IE19"/>
<comment type="caution">
    <text evidence="2">The sequence shown here is derived from an EMBL/GenBank/DDBJ whole genome shotgun (WGS) entry which is preliminary data.</text>
</comment>
<keyword evidence="3" id="KW-1185">Reference proteome</keyword>
<evidence type="ECO:0000313" key="2">
    <source>
        <dbReference type="EMBL" id="KAF4404950.1"/>
    </source>
</evidence>
<protein>
    <submittedName>
        <fullName evidence="2">Uncharacterized protein</fullName>
    </submittedName>
</protein>
<name>A0A7J6IE19_CANSA</name>
<reference evidence="2 3" key="1">
    <citation type="journal article" date="2020" name="bioRxiv">
        <title>Sequence and annotation of 42 cannabis genomes reveals extensive copy number variation in cannabinoid synthesis and pathogen resistance genes.</title>
        <authorList>
            <person name="Mckernan K.J."/>
            <person name="Helbert Y."/>
            <person name="Kane L.T."/>
            <person name="Ebling H."/>
            <person name="Zhang L."/>
            <person name="Liu B."/>
            <person name="Eaton Z."/>
            <person name="Mclaughlin S."/>
            <person name="Kingan S."/>
            <person name="Baybayan P."/>
            <person name="Concepcion G."/>
            <person name="Jordan M."/>
            <person name="Riva A."/>
            <person name="Barbazuk W."/>
            <person name="Harkins T."/>
        </authorList>
    </citation>
    <scope>NUCLEOTIDE SEQUENCE [LARGE SCALE GENOMIC DNA]</scope>
    <source>
        <strain evidence="3">cv. Jamaican Lion 4</strain>
        <tissue evidence="2">Leaf</tissue>
    </source>
</reference>
<dbReference type="EMBL" id="JAATIQ010000001">
    <property type="protein sequence ID" value="KAF4404950.1"/>
    <property type="molecule type" value="Genomic_DNA"/>
</dbReference>
<feature type="region of interest" description="Disordered" evidence="1">
    <location>
        <begin position="16"/>
        <end position="40"/>
    </location>
</feature>
<feature type="compositionally biased region" description="Polar residues" evidence="1">
    <location>
        <begin position="16"/>
        <end position="31"/>
    </location>
</feature>
<organism evidence="2 3">
    <name type="scientific">Cannabis sativa</name>
    <name type="common">Hemp</name>
    <name type="synonym">Marijuana</name>
    <dbReference type="NCBI Taxonomy" id="3483"/>
    <lineage>
        <taxon>Eukaryota</taxon>
        <taxon>Viridiplantae</taxon>
        <taxon>Streptophyta</taxon>
        <taxon>Embryophyta</taxon>
        <taxon>Tracheophyta</taxon>
        <taxon>Spermatophyta</taxon>
        <taxon>Magnoliopsida</taxon>
        <taxon>eudicotyledons</taxon>
        <taxon>Gunneridae</taxon>
        <taxon>Pentapetalae</taxon>
        <taxon>rosids</taxon>
        <taxon>fabids</taxon>
        <taxon>Rosales</taxon>
        <taxon>Cannabaceae</taxon>
        <taxon>Cannabis</taxon>
    </lineage>
</organism>
<proteinExistence type="predicted"/>